<sequence length="220" mass="26505">MQYRVFVFKIYSFSFHIPDLQKSTPSITIVQTLVRIVDILYKSQQIREEQLHIMLDEKDAQLEKLNAQYITLHKEVTNTLNHIDQHNNQDLINHQFEEYIQNQKQRNQNESQTSKLESELETINQQLELSKWELVQLSQKQIENQQIQCSQEQLQKCIRDAEISKQLLDKVKMIKQQYHDNEQQRRILLDEEQQLITDVKKLVENQVYSQKLRKEKQLSE</sequence>
<reference evidence="2" key="1">
    <citation type="submission" date="2023-06" db="EMBL/GenBank/DDBJ databases">
        <authorList>
            <person name="Kurt Z."/>
        </authorList>
    </citation>
    <scope>NUCLEOTIDE SEQUENCE</scope>
</reference>
<evidence type="ECO:0000313" key="2">
    <source>
        <dbReference type="EMBL" id="CAI9955777.1"/>
    </source>
</evidence>
<evidence type="ECO:0000256" key="1">
    <source>
        <dbReference type="SAM" id="Coils"/>
    </source>
</evidence>
<comment type="caution">
    <text evidence="2">The sequence shown here is derived from an EMBL/GenBank/DDBJ whole genome shotgun (WGS) entry which is preliminary data.</text>
</comment>
<gene>
    <name evidence="2" type="ORF">HINF_LOCUS43422</name>
    <name evidence="3" type="ORF">HINF_LOCUS66877</name>
</gene>
<proteinExistence type="predicted"/>
<dbReference type="EMBL" id="CAXDID020000456">
    <property type="protein sequence ID" value="CAL6093255.1"/>
    <property type="molecule type" value="Genomic_DNA"/>
</dbReference>
<evidence type="ECO:0000313" key="3">
    <source>
        <dbReference type="EMBL" id="CAL6093255.1"/>
    </source>
</evidence>
<name>A0AA86QGE0_9EUKA</name>
<reference evidence="3 4" key="2">
    <citation type="submission" date="2024-07" db="EMBL/GenBank/DDBJ databases">
        <authorList>
            <person name="Akdeniz Z."/>
        </authorList>
    </citation>
    <scope>NUCLEOTIDE SEQUENCE [LARGE SCALE GENOMIC DNA]</scope>
</reference>
<dbReference type="AlphaFoldDB" id="A0AA86QGE0"/>
<keyword evidence="4" id="KW-1185">Reference proteome</keyword>
<evidence type="ECO:0000313" key="4">
    <source>
        <dbReference type="Proteomes" id="UP001642409"/>
    </source>
</evidence>
<feature type="coiled-coil region" evidence="1">
    <location>
        <begin position="106"/>
        <end position="140"/>
    </location>
</feature>
<organism evidence="2">
    <name type="scientific">Hexamita inflata</name>
    <dbReference type="NCBI Taxonomy" id="28002"/>
    <lineage>
        <taxon>Eukaryota</taxon>
        <taxon>Metamonada</taxon>
        <taxon>Diplomonadida</taxon>
        <taxon>Hexamitidae</taxon>
        <taxon>Hexamitinae</taxon>
        <taxon>Hexamita</taxon>
    </lineage>
</organism>
<feature type="coiled-coil region" evidence="1">
    <location>
        <begin position="48"/>
        <end position="75"/>
    </location>
</feature>
<dbReference type="EMBL" id="CATOUU010000867">
    <property type="protein sequence ID" value="CAI9955777.1"/>
    <property type="molecule type" value="Genomic_DNA"/>
</dbReference>
<keyword evidence="1" id="KW-0175">Coiled coil</keyword>
<accession>A0AA86QGE0</accession>
<protein>
    <submittedName>
        <fullName evidence="3">Hypothetical_protein</fullName>
    </submittedName>
</protein>
<dbReference type="Proteomes" id="UP001642409">
    <property type="component" value="Unassembled WGS sequence"/>
</dbReference>